<dbReference type="GO" id="GO:0090529">
    <property type="term" value="P:cell septum assembly"/>
    <property type="evidence" value="ECO:0007669"/>
    <property type="project" value="InterPro"/>
</dbReference>
<dbReference type="AlphaFoldDB" id="A0A0F9R6F9"/>
<dbReference type="PANTHER" id="PTHR35851:SF1">
    <property type="entry name" value="CELL DIVISION PROTEIN FTSQ"/>
    <property type="match status" value="1"/>
</dbReference>
<name>A0A0F9R6F9_9ZZZZ</name>
<evidence type="ECO:0000256" key="5">
    <source>
        <dbReference type="ARBA" id="ARBA00022989"/>
    </source>
</evidence>
<evidence type="ECO:0000256" key="6">
    <source>
        <dbReference type="ARBA" id="ARBA00023306"/>
    </source>
</evidence>
<dbReference type="InterPro" id="IPR005548">
    <property type="entry name" value="Cell_div_FtsQ/DivIB_C"/>
</dbReference>
<dbReference type="InterPro" id="IPR045335">
    <property type="entry name" value="FtsQ_C_sf"/>
</dbReference>
<evidence type="ECO:0000256" key="3">
    <source>
        <dbReference type="ARBA" id="ARBA00022618"/>
    </source>
</evidence>
<proteinExistence type="predicted"/>
<sequence length="289" mass="34214">MASYLNPPLKTRAGPFFSQHMQFQRKEGKTKTKKAQKKAKLKFWHIFFYLLLIGGIFYFVQKSYLFLISWDNLEVEDMIIVCRNPVVKEEIQQNLENINWGNILLLDIEHLQEALTAHRWVKEVRIRKILPSTLKIEIKDRTPLALLKRENLYLIDEEGIHLEKIESIAKLDLPLLVDSNNFQKDYKEKLKLAWECLRSLSPSEKEQLEVLDLSEYENITVQLKKKKTKLILGNDNFSQKLKTFQNYSAKLGKFGYLEYVDLRFPDRFIIKPEKNPYKARIPKPKKEAN</sequence>
<protein>
    <submittedName>
        <fullName evidence="10">Uncharacterized protein</fullName>
    </submittedName>
</protein>
<feature type="domain" description="Cell division protein FtsQ/DivIB C-terminal" evidence="8">
    <location>
        <begin position="147"/>
        <end position="263"/>
    </location>
</feature>
<reference evidence="10" key="1">
    <citation type="journal article" date="2015" name="Nature">
        <title>Complex archaea that bridge the gap between prokaryotes and eukaryotes.</title>
        <authorList>
            <person name="Spang A."/>
            <person name="Saw J.H."/>
            <person name="Jorgensen S.L."/>
            <person name="Zaremba-Niedzwiedzka K."/>
            <person name="Martijn J."/>
            <person name="Lind A.E."/>
            <person name="van Eijk R."/>
            <person name="Schleper C."/>
            <person name="Guy L."/>
            <person name="Ettema T.J."/>
        </authorList>
    </citation>
    <scope>NUCLEOTIDE SEQUENCE</scope>
</reference>
<keyword evidence="6" id="KW-0131">Cell cycle</keyword>
<gene>
    <name evidence="10" type="ORF">LCGC14_0688730</name>
</gene>
<keyword evidence="4 7" id="KW-0812">Transmembrane</keyword>
<evidence type="ECO:0000256" key="2">
    <source>
        <dbReference type="ARBA" id="ARBA00022519"/>
    </source>
</evidence>
<evidence type="ECO:0000256" key="4">
    <source>
        <dbReference type="ARBA" id="ARBA00022692"/>
    </source>
</evidence>
<comment type="caution">
    <text evidence="10">The sequence shown here is derived from an EMBL/GenBank/DDBJ whole genome shotgun (WGS) entry which is preliminary data.</text>
</comment>
<dbReference type="Pfam" id="PF03799">
    <property type="entry name" value="FtsQ_DivIB_C"/>
    <property type="match status" value="1"/>
</dbReference>
<dbReference type="Gene3D" id="3.10.20.310">
    <property type="entry name" value="membrane protein fhac"/>
    <property type="match status" value="1"/>
</dbReference>
<dbReference type="Pfam" id="PF08478">
    <property type="entry name" value="POTRA_1"/>
    <property type="match status" value="1"/>
</dbReference>
<organism evidence="10">
    <name type="scientific">marine sediment metagenome</name>
    <dbReference type="NCBI Taxonomy" id="412755"/>
    <lineage>
        <taxon>unclassified sequences</taxon>
        <taxon>metagenomes</taxon>
        <taxon>ecological metagenomes</taxon>
    </lineage>
</organism>
<evidence type="ECO:0000256" key="7">
    <source>
        <dbReference type="SAM" id="Phobius"/>
    </source>
</evidence>
<evidence type="ECO:0000259" key="9">
    <source>
        <dbReference type="Pfam" id="PF08478"/>
    </source>
</evidence>
<accession>A0A0F9R6F9</accession>
<evidence type="ECO:0000259" key="8">
    <source>
        <dbReference type="Pfam" id="PF03799"/>
    </source>
</evidence>
<keyword evidence="3" id="KW-0132">Cell division</keyword>
<keyword evidence="5 7" id="KW-1133">Transmembrane helix</keyword>
<feature type="transmembrane region" description="Helical" evidence="7">
    <location>
        <begin position="41"/>
        <end position="60"/>
    </location>
</feature>
<keyword evidence="7" id="KW-0472">Membrane</keyword>
<dbReference type="InterPro" id="IPR026579">
    <property type="entry name" value="FtsQ"/>
</dbReference>
<keyword evidence="1" id="KW-1003">Cell membrane</keyword>
<feature type="domain" description="POTRA" evidence="9">
    <location>
        <begin position="86"/>
        <end position="141"/>
    </location>
</feature>
<keyword evidence="2" id="KW-0997">Cell inner membrane</keyword>
<dbReference type="PANTHER" id="PTHR35851">
    <property type="entry name" value="CELL DIVISION PROTEIN FTSQ"/>
    <property type="match status" value="1"/>
</dbReference>
<dbReference type="Gene3D" id="3.40.50.11690">
    <property type="entry name" value="Cell division protein FtsQ/DivIB"/>
    <property type="match status" value="1"/>
</dbReference>
<dbReference type="EMBL" id="LAZR01001423">
    <property type="protein sequence ID" value="KKN44867.1"/>
    <property type="molecule type" value="Genomic_DNA"/>
</dbReference>
<dbReference type="InterPro" id="IPR013685">
    <property type="entry name" value="POTRA_FtsQ_type"/>
</dbReference>
<evidence type="ECO:0000256" key="1">
    <source>
        <dbReference type="ARBA" id="ARBA00022475"/>
    </source>
</evidence>
<evidence type="ECO:0000313" key="10">
    <source>
        <dbReference type="EMBL" id="KKN44867.1"/>
    </source>
</evidence>